<protein>
    <submittedName>
        <fullName evidence="3">Uncharacterized protein</fullName>
    </submittedName>
</protein>
<accession>A0A9P4IN99</accession>
<dbReference type="EMBL" id="ML978122">
    <property type="protein sequence ID" value="KAF2102952.1"/>
    <property type="molecule type" value="Genomic_DNA"/>
</dbReference>
<dbReference type="AlphaFoldDB" id="A0A9P4IN99"/>
<evidence type="ECO:0000256" key="2">
    <source>
        <dbReference type="SAM" id="Phobius"/>
    </source>
</evidence>
<name>A0A9P4IN99_9PEZI</name>
<evidence type="ECO:0000256" key="1">
    <source>
        <dbReference type="SAM" id="MobiDB-lite"/>
    </source>
</evidence>
<keyword evidence="2" id="KW-0812">Transmembrane</keyword>
<evidence type="ECO:0000313" key="4">
    <source>
        <dbReference type="Proteomes" id="UP000799772"/>
    </source>
</evidence>
<feature type="region of interest" description="Disordered" evidence="1">
    <location>
        <begin position="26"/>
        <end position="91"/>
    </location>
</feature>
<gene>
    <name evidence="3" type="ORF">NA57DRAFT_71936</name>
</gene>
<feature type="compositionally biased region" description="Polar residues" evidence="1">
    <location>
        <begin position="30"/>
        <end position="41"/>
    </location>
</feature>
<keyword evidence="2" id="KW-0472">Membrane</keyword>
<feature type="transmembrane region" description="Helical" evidence="2">
    <location>
        <begin position="111"/>
        <end position="137"/>
    </location>
</feature>
<organism evidence="3 4">
    <name type="scientific">Rhizodiscina lignyota</name>
    <dbReference type="NCBI Taxonomy" id="1504668"/>
    <lineage>
        <taxon>Eukaryota</taxon>
        <taxon>Fungi</taxon>
        <taxon>Dikarya</taxon>
        <taxon>Ascomycota</taxon>
        <taxon>Pezizomycotina</taxon>
        <taxon>Dothideomycetes</taxon>
        <taxon>Pleosporomycetidae</taxon>
        <taxon>Aulographales</taxon>
        <taxon>Rhizodiscinaceae</taxon>
        <taxon>Rhizodiscina</taxon>
    </lineage>
</organism>
<reference evidence="3" key="1">
    <citation type="journal article" date="2020" name="Stud. Mycol.">
        <title>101 Dothideomycetes genomes: a test case for predicting lifestyles and emergence of pathogens.</title>
        <authorList>
            <person name="Haridas S."/>
            <person name="Albert R."/>
            <person name="Binder M."/>
            <person name="Bloem J."/>
            <person name="Labutti K."/>
            <person name="Salamov A."/>
            <person name="Andreopoulos B."/>
            <person name="Baker S."/>
            <person name="Barry K."/>
            <person name="Bills G."/>
            <person name="Bluhm B."/>
            <person name="Cannon C."/>
            <person name="Castanera R."/>
            <person name="Culley D."/>
            <person name="Daum C."/>
            <person name="Ezra D."/>
            <person name="Gonzalez J."/>
            <person name="Henrissat B."/>
            <person name="Kuo A."/>
            <person name="Liang C."/>
            <person name="Lipzen A."/>
            <person name="Lutzoni F."/>
            <person name="Magnuson J."/>
            <person name="Mondo S."/>
            <person name="Nolan M."/>
            <person name="Ohm R."/>
            <person name="Pangilinan J."/>
            <person name="Park H.-J."/>
            <person name="Ramirez L."/>
            <person name="Alfaro M."/>
            <person name="Sun H."/>
            <person name="Tritt A."/>
            <person name="Yoshinaga Y."/>
            <person name="Zwiers L.-H."/>
            <person name="Turgeon B."/>
            <person name="Goodwin S."/>
            <person name="Spatafora J."/>
            <person name="Crous P."/>
            <person name="Grigoriev I."/>
        </authorList>
    </citation>
    <scope>NUCLEOTIDE SEQUENCE</scope>
    <source>
        <strain evidence="3">CBS 133067</strain>
    </source>
</reference>
<keyword evidence="2" id="KW-1133">Transmembrane helix</keyword>
<evidence type="ECO:0000313" key="3">
    <source>
        <dbReference type="EMBL" id="KAF2102952.1"/>
    </source>
</evidence>
<dbReference type="Proteomes" id="UP000799772">
    <property type="component" value="Unassembled WGS sequence"/>
</dbReference>
<keyword evidence="4" id="KW-1185">Reference proteome</keyword>
<sequence>MSLLNGAALRLRGFLRTRSALTHPIGCRANASTRSKTSASRKAQPARPSLAQRSQTPPSRIRPADQQEAAQPRRKTPNINPEDHQEPTRYGPKAPAYPSHLLIYSASRSKIVFIAWLKSLTVFCAVGCSAIIAPLVYGDPQSNGWLGAISSTFVSLNPITVCGFIPLFFTAFAYAPFVARVFLGVAAPSARVNKDTLMRYTENLKKDAPLQIVTIRWYGAAKTTTLKLGELRAIRPRWWGSFANLRRENVDASGRIIKDRLEKGASPWRRLVARLDEPRNKFFIDMSNERGSKNSDAPGVWANVWRQIQKQSGDVIS</sequence>
<feature type="transmembrane region" description="Helical" evidence="2">
    <location>
        <begin position="157"/>
        <end position="183"/>
    </location>
</feature>
<dbReference type="OrthoDB" id="2386090at2759"/>
<comment type="caution">
    <text evidence="3">The sequence shown here is derived from an EMBL/GenBank/DDBJ whole genome shotgun (WGS) entry which is preliminary data.</text>
</comment>
<proteinExistence type="predicted"/>